<comment type="caution">
    <text evidence="1">The sequence shown here is derived from an EMBL/GenBank/DDBJ whole genome shotgun (WGS) entry which is preliminary data.</text>
</comment>
<accession>A0A177AZ63</accession>
<dbReference type="InterPro" id="IPR036397">
    <property type="entry name" value="RNaseH_sf"/>
</dbReference>
<organism evidence="1 2">
    <name type="scientific">Intoshia linei</name>
    <dbReference type="NCBI Taxonomy" id="1819745"/>
    <lineage>
        <taxon>Eukaryota</taxon>
        <taxon>Metazoa</taxon>
        <taxon>Spiralia</taxon>
        <taxon>Lophotrochozoa</taxon>
        <taxon>Mesozoa</taxon>
        <taxon>Orthonectida</taxon>
        <taxon>Rhopaluridae</taxon>
        <taxon>Intoshia</taxon>
    </lineage>
</organism>
<dbReference type="Proteomes" id="UP000078046">
    <property type="component" value="Unassembled WGS sequence"/>
</dbReference>
<keyword evidence="2" id="KW-1185">Reference proteome</keyword>
<dbReference type="AlphaFoldDB" id="A0A177AZ63"/>
<name>A0A177AZ63_9BILA</name>
<evidence type="ECO:0000313" key="1">
    <source>
        <dbReference type="EMBL" id="OAF66663.1"/>
    </source>
</evidence>
<proteinExistence type="predicted"/>
<dbReference type="EMBL" id="LWCA01000865">
    <property type="protein sequence ID" value="OAF66663.1"/>
    <property type="molecule type" value="Genomic_DNA"/>
</dbReference>
<sequence>MHNDIGKVERNNRTIRKKLRVLCKDNFSDWDKKISNILTSMRFLPACSTFKSPIETIFHGAKLENHIYSKIKSYRNLMKKFHDTKVIKNSFNFNNYEPNQPIKSKKQSLFRDRRLHHQVKTQSKYRNFTLAREVW</sequence>
<dbReference type="OrthoDB" id="10068564at2759"/>
<reference evidence="1 2" key="1">
    <citation type="submission" date="2016-04" db="EMBL/GenBank/DDBJ databases">
        <title>The genome of Intoshia linei affirms orthonectids as highly simplified spiralians.</title>
        <authorList>
            <person name="Mikhailov K.V."/>
            <person name="Slusarev G.S."/>
            <person name="Nikitin M.A."/>
            <person name="Logacheva M.D."/>
            <person name="Penin A."/>
            <person name="Aleoshin V."/>
            <person name="Panchin Y.V."/>
        </authorList>
    </citation>
    <scope>NUCLEOTIDE SEQUENCE [LARGE SCALE GENOMIC DNA]</scope>
    <source>
        <strain evidence="1">Intl2013</strain>
        <tissue evidence="1">Whole animal</tissue>
    </source>
</reference>
<protein>
    <recommendedName>
        <fullName evidence="3">Integrase catalytic domain-containing protein</fullName>
    </recommendedName>
</protein>
<dbReference type="GO" id="GO:0003676">
    <property type="term" value="F:nucleic acid binding"/>
    <property type="evidence" value="ECO:0007669"/>
    <property type="project" value="InterPro"/>
</dbReference>
<dbReference type="Gene3D" id="3.30.420.10">
    <property type="entry name" value="Ribonuclease H-like superfamily/Ribonuclease H"/>
    <property type="match status" value="1"/>
</dbReference>
<gene>
    <name evidence="1" type="ORF">A3Q56_05625</name>
</gene>
<evidence type="ECO:0008006" key="3">
    <source>
        <dbReference type="Google" id="ProtNLM"/>
    </source>
</evidence>
<evidence type="ECO:0000313" key="2">
    <source>
        <dbReference type="Proteomes" id="UP000078046"/>
    </source>
</evidence>